<dbReference type="InterPro" id="IPR002035">
    <property type="entry name" value="VWF_A"/>
</dbReference>
<dbReference type="PROSITE" id="PS50234">
    <property type="entry name" value="VWFA"/>
    <property type="match status" value="1"/>
</dbReference>
<dbReference type="PANTHER" id="PTHR45737:SF6">
    <property type="entry name" value="VON WILLEBRAND FACTOR A DOMAIN-CONTAINING PROTEIN 5A"/>
    <property type="match status" value="1"/>
</dbReference>
<dbReference type="Gene3D" id="2.60.40.3670">
    <property type="match status" value="1"/>
</dbReference>
<comment type="caution">
    <text evidence="3">The sequence shown here is derived from an EMBL/GenBank/DDBJ whole genome shotgun (WGS) entry which is preliminary data.</text>
</comment>
<evidence type="ECO:0000256" key="1">
    <source>
        <dbReference type="SAM" id="MobiDB-lite"/>
    </source>
</evidence>
<dbReference type="Gene3D" id="3.40.50.410">
    <property type="entry name" value="von Willebrand factor, type A domain"/>
    <property type="match status" value="1"/>
</dbReference>
<dbReference type="PANTHER" id="PTHR45737">
    <property type="entry name" value="VON WILLEBRAND FACTOR A DOMAIN-CONTAINING PROTEIN 5A"/>
    <property type="match status" value="1"/>
</dbReference>
<feature type="domain" description="VWFA" evidence="2">
    <location>
        <begin position="51"/>
        <end position="230"/>
    </location>
</feature>
<name>A0A4R0GTA3_9ACTN</name>
<dbReference type="RefSeq" id="WP_131299607.1">
    <property type="nucleotide sequence ID" value="NZ_SJJR01000001.1"/>
</dbReference>
<evidence type="ECO:0000313" key="3">
    <source>
        <dbReference type="EMBL" id="TCC00298.1"/>
    </source>
</evidence>
<reference evidence="3 4" key="1">
    <citation type="submission" date="2019-02" db="EMBL/GenBank/DDBJ databases">
        <title>Jishengella sp. nov., isolated from a root of Zingiber montanum.</title>
        <authorList>
            <person name="Kuncharoen N."/>
            <person name="Kudo T."/>
            <person name="Masahiro Y."/>
            <person name="Ohkuma M."/>
            <person name="Tanasupawat S."/>
        </authorList>
    </citation>
    <scope>NUCLEOTIDE SEQUENCE [LARGE SCALE GENOMIC DNA]</scope>
    <source>
        <strain evidence="3 4">PLAI 1-1</strain>
    </source>
</reference>
<dbReference type="Gene3D" id="1.20.120.1690">
    <property type="match status" value="1"/>
</dbReference>
<accession>A0A4R0GTA3</accession>
<evidence type="ECO:0000313" key="4">
    <source>
        <dbReference type="Proteomes" id="UP000292274"/>
    </source>
</evidence>
<feature type="region of interest" description="Disordered" evidence="1">
    <location>
        <begin position="423"/>
        <end position="443"/>
    </location>
</feature>
<sequence length="480" mass="51268">MDTGLEFSLEVNQNRYLPVGGTEMHAIVSITGRRQTDGDDRSPQAEPSRLAEVLVIDCSGSMADPPTKIAAARRATAAAIDALPDGVRFAVVEGTERARVIYPAEPGLAAASAENRTRAKAMVARLSAGGGTAMGSWLAAARDLLPTQPSALCHVLLLTDGINQHEGPEDLDRVLRTCVGRFVCDTRGVGDGWRPRDLTRIATVLSGTAEAVRQPAELEAGFRETIHGALAKLQPDVRIRVRTLPFARVGLLKQARPTLADLTEYADEVDERTVEFTTGSWGAERRDFHLRLDVTAPDSVQDEDRLAARVDLVVAGQVTADTAAVLVNWTDDLVKSARLDVEVSQVLGQEEVRRAINAGCDAYDQGDRIEAHAQWARAVELATAAQDESALVQLRHLVDIEPTGVVRLKPNLSRIDVNVSSVMSSQTLHPDRPTPPAQQGPTEVDRLCGACGASSPGDAGYCERCGAELDAAGTSGRAGT</sequence>
<dbReference type="InterPro" id="IPR036465">
    <property type="entry name" value="vWFA_dom_sf"/>
</dbReference>
<dbReference type="SMART" id="SM00327">
    <property type="entry name" value="VWA"/>
    <property type="match status" value="1"/>
</dbReference>
<dbReference type="SUPFAM" id="SSF53300">
    <property type="entry name" value="vWA-like"/>
    <property type="match status" value="1"/>
</dbReference>
<dbReference type="Pfam" id="PF13519">
    <property type="entry name" value="VWA_2"/>
    <property type="match status" value="1"/>
</dbReference>
<dbReference type="AlphaFoldDB" id="A0A4R0GTA3"/>
<evidence type="ECO:0000259" key="2">
    <source>
        <dbReference type="PROSITE" id="PS50234"/>
    </source>
</evidence>
<dbReference type="OrthoDB" id="568872at2"/>
<protein>
    <submittedName>
        <fullName evidence="3">VWA domain-containing protein</fullName>
    </submittedName>
</protein>
<gene>
    <name evidence="3" type="ORF">E0H26_00920</name>
</gene>
<dbReference type="Proteomes" id="UP000292274">
    <property type="component" value="Unassembled WGS sequence"/>
</dbReference>
<dbReference type="EMBL" id="SJJR01000001">
    <property type="protein sequence ID" value="TCC00298.1"/>
    <property type="molecule type" value="Genomic_DNA"/>
</dbReference>
<keyword evidence="4" id="KW-1185">Reference proteome</keyword>
<proteinExistence type="predicted"/>
<organism evidence="3 4">
    <name type="scientific">Micromonospora zingiberis</name>
    <dbReference type="NCBI Taxonomy" id="2053011"/>
    <lineage>
        <taxon>Bacteria</taxon>
        <taxon>Bacillati</taxon>
        <taxon>Actinomycetota</taxon>
        <taxon>Actinomycetes</taxon>
        <taxon>Micromonosporales</taxon>
        <taxon>Micromonosporaceae</taxon>
        <taxon>Micromonospora</taxon>
    </lineage>
</organism>